<dbReference type="STRING" id="51031.W2SQW1"/>
<keyword evidence="3" id="KW-1185">Reference proteome</keyword>
<dbReference type="Proteomes" id="UP000053676">
    <property type="component" value="Unassembled WGS sequence"/>
</dbReference>
<feature type="non-terminal residue" evidence="2">
    <location>
        <position position="1"/>
    </location>
</feature>
<evidence type="ECO:0000256" key="1">
    <source>
        <dbReference type="SAM" id="MobiDB-lite"/>
    </source>
</evidence>
<dbReference type="OrthoDB" id="5787775at2759"/>
<name>W2SQW1_NECAM</name>
<sequence>LPSLPNYVNHVRDETLSARINEQPIGLDGNSRLLMANRSNPADPEDEEQWIGRRTRHGDRRALPPLREPLIMARSQALALAGMPSEAYEGTYRPVPEGKSLNLPFNRDDETRPADRLVGQALGLGRLIGEAFALDDREMDMAADSLAPQFMQHVGMNEMRDYNEYSRSGLLRPAAQPSQESAGSQEDLLLVTTL</sequence>
<proteinExistence type="predicted"/>
<organism evidence="2 3">
    <name type="scientific">Necator americanus</name>
    <name type="common">Human hookworm</name>
    <dbReference type="NCBI Taxonomy" id="51031"/>
    <lineage>
        <taxon>Eukaryota</taxon>
        <taxon>Metazoa</taxon>
        <taxon>Ecdysozoa</taxon>
        <taxon>Nematoda</taxon>
        <taxon>Chromadorea</taxon>
        <taxon>Rhabditida</taxon>
        <taxon>Rhabditina</taxon>
        <taxon>Rhabditomorpha</taxon>
        <taxon>Strongyloidea</taxon>
        <taxon>Ancylostomatidae</taxon>
        <taxon>Bunostominae</taxon>
        <taxon>Necator</taxon>
    </lineage>
</organism>
<dbReference type="KEGG" id="nai:NECAME_13967"/>
<reference evidence="3" key="1">
    <citation type="journal article" date="2014" name="Nat. Genet.">
        <title>Genome of the human hookworm Necator americanus.</title>
        <authorList>
            <person name="Tang Y.T."/>
            <person name="Gao X."/>
            <person name="Rosa B.A."/>
            <person name="Abubucker S."/>
            <person name="Hallsworth-Pepin K."/>
            <person name="Martin J."/>
            <person name="Tyagi R."/>
            <person name="Heizer E."/>
            <person name="Zhang X."/>
            <person name="Bhonagiri-Palsikar V."/>
            <person name="Minx P."/>
            <person name="Warren W.C."/>
            <person name="Wang Q."/>
            <person name="Zhan B."/>
            <person name="Hotez P.J."/>
            <person name="Sternberg P.W."/>
            <person name="Dougall A."/>
            <person name="Gaze S.T."/>
            <person name="Mulvenna J."/>
            <person name="Sotillo J."/>
            <person name="Ranganathan S."/>
            <person name="Rabelo E.M."/>
            <person name="Wilson R.K."/>
            <person name="Felgner P.L."/>
            <person name="Bethony J."/>
            <person name="Hawdon J.M."/>
            <person name="Gasser R.B."/>
            <person name="Loukas A."/>
            <person name="Mitreva M."/>
        </authorList>
    </citation>
    <scope>NUCLEOTIDE SEQUENCE [LARGE SCALE GENOMIC DNA]</scope>
</reference>
<dbReference type="AlphaFoldDB" id="W2SQW1"/>
<evidence type="ECO:0000313" key="3">
    <source>
        <dbReference type="Proteomes" id="UP000053676"/>
    </source>
</evidence>
<protein>
    <submittedName>
        <fullName evidence="2">Uncharacterized protein</fullName>
    </submittedName>
</protein>
<gene>
    <name evidence="2" type="ORF">NECAME_13967</name>
</gene>
<accession>W2SQW1</accession>
<feature type="region of interest" description="Disordered" evidence="1">
    <location>
        <begin position="172"/>
        <end position="194"/>
    </location>
</feature>
<dbReference type="EMBL" id="KI665575">
    <property type="protein sequence ID" value="ETN72129.1"/>
    <property type="molecule type" value="Genomic_DNA"/>
</dbReference>
<evidence type="ECO:0000313" key="2">
    <source>
        <dbReference type="EMBL" id="ETN72129.1"/>
    </source>
</evidence>